<feature type="compositionally biased region" description="Polar residues" evidence="1">
    <location>
        <begin position="10"/>
        <end position="19"/>
    </location>
</feature>
<dbReference type="Proteomes" id="UP000268093">
    <property type="component" value="Unassembled WGS sequence"/>
</dbReference>
<dbReference type="EMBL" id="RBNI01019378">
    <property type="protein sequence ID" value="RUO96862.1"/>
    <property type="molecule type" value="Genomic_DNA"/>
</dbReference>
<feature type="compositionally biased region" description="Basic and acidic residues" evidence="1">
    <location>
        <begin position="337"/>
        <end position="351"/>
    </location>
</feature>
<protein>
    <submittedName>
        <fullName evidence="2">Uncharacterized protein</fullName>
    </submittedName>
</protein>
<dbReference type="AlphaFoldDB" id="A0A433A2D8"/>
<feature type="region of interest" description="Disordered" evidence="1">
    <location>
        <begin position="117"/>
        <end position="136"/>
    </location>
</feature>
<sequence length="472" mass="52676">MDRRAHTRHVSPTTQSTDPPRTLFDRQHTDHSAGTDSGQSDSPGSSLAGSRSTAESPVLPMHIFGRWKDVTSSTPLNQSLIKSEEDWCSVHNADEEHENHSDVRSYNSDSEITLSVATESSRWESHAEDDDDAPPRILYEEPLDLLDNNEEDYSPRVAQRQKRSSDYGSTYSKAAKIDADPVPLPATSSFLPIPFADDSPVVPQTSFCDFDHIISCIVEEPVVHDEFEYEFQNTEVTSTDDEESSSETDVQFLALLNRHEALKTEMVEMKHVLRGLSRWHLGELDNRLTKFQAAARGYLVRMAPHLRKLRKDSWFSGLRALEADNDKVLQLERRIDQESKSREAMESRFEEAFPQLGVEQRHPPDGKPGRSSKKNNTHPVSNKLAPMKASVNGLSRSRTPLAAASDCLEAKSNAHKVASNQTKVTTAGASPSALFSGRASIREDKHTVFVPAKATTHVRFGKSTAVRKEPSY</sequence>
<feature type="region of interest" description="Disordered" evidence="1">
    <location>
        <begin position="1"/>
        <end position="58"/>
    </location>
</feature>
<accession>A0A433A2D8</accession>
<organism evidence="2 3">
    <name type="scientific">Jimgerdemannia flammicorona</name>
    <dbReference type="NCBI Taxonomy" id="994334"/>
    <lineage>
        <taxon>Eukaryota</taxon>
        <taxon>Fungi</taxon>
        <taxon>Fungi incertae sedis</taxon>
        <taxon>Mucoromycota</taxon>
        <taxon>Mucoromycotina</taxon>
        <taxon>Endogonomycetes</taxon>
        <taxon>Endogonales</taxon>
        <taxon>Endogonaceae</taxon>
        <taxon>Jimgerdemannia</taxon>
    </lineage>
</organism>
<reference evidence="2 3" key="1">
    <citation type="journal article" date="2018" name="New Phytol.">
        <title>Phylogenomics of Endogonaceae and evolution of mycorrhizas within Mucoromycota.</title>
        <authorList>
            <person name="Chang Y."/>
            <person name="Desiro A."/>
            <person name="Na H."/>
            <person name="Sandor L."/>
            <person name="Lipzen A."/>
            <person name="Clum A."/>
            <person name="Barry K."/>
            <person name="Grigoriev I.V."/>
            <person name="Martin F.M."/>
            <person name="Stajich J.E."/>
            <person name="Smith M.E."/>
            <person name="Bonito G."/>
            <person name="Spatafora J.W."/>
        </authorList>
    </citation>
    <scope>NUCLEOTIDE SEQUENCE [LARGE SCALE GENOMIC DNA]</scope>
    <source>
        <strain evidence="2 3">GMNB39</strain>
    </source>
</reference>
<dbReference type="PROSITE" id="PS50096">
    <property type="entry name" value="IQ"/>
    <property type="match status" value="1"/>
</dbReference>
<evidence type="ECO:0000313" key="3">
    <source>
        <dbReference type="Proteomes" id="UP000268093"/>
    </source>
</evidence>
<gene>
    <name evidence="2" type="ORF">BC936DRAFT_141334</name>
</gene>
<evidence type="ECO:0000256" key="1">
    <source>
        <dbReference type="SAM" id="MobiDB-lite"/>
    </source>
</evidence>
<proteinExistence type="predicted"/>
<feature type="compositionally biased region" description="Acidic residues" evidence="1">
    <location>
        <begin position="143"/>
        <end position="152"/>
    </location>
</feature>
<name>A0A433A2D8_9FUNG</name>
<comment type="caution">
    <text evidence="2">The sequence shown here is derived from an EMBL/GenBank/DDBJ whole genome shotgun (WGS) entry which is preliminary data.</text>
</comment>
<feature type="compositionally biased region" description="Basic and acidic residues" evidence="1">
    <location>
        <begin position="23"/>
        <end position="33"/>
    </location>
</feature>
<feature type="region of interest" description="Disordered" evidence="1">
    <location>
        <begin position="143"/>
        <end position="169"/>
    </location>
</feature>
<keyword evidence="3" id="KW-1185">Reference proteome</keyword>
<evidence type="ECO:0000313" key="2">
    <source>
        <dbReference type="EMBL" id="RUO96862.1"/>
    </source>
</evidence>
<feature type="region of interest" description="Disordered" evidence="1">
    <location>
        <begin position="337"/>
        <end position="383"/>
    </location>
</feature>
<dbReference type="OrthoDB" id="252964at2759"/>
<feature type="compositionally biased region" description="Polar residues" evidence="1">
    <location>
        <begin position="34"/>
        <end position="55"/>
    </location>
</feature>
<feature type="compositionally biased region" description="Basic and acidic residues" evidence="1">
    <location>
        <begin position="359"/>
        <end position="368"/>
    </location>
</feature>